<organism evidence="2 3">
    <name type="scientific">Flavimobilis marinus</name>
    <dbReference type="NCBI Taxonomy" id="285351"/>
    <lineage>
        <taxon>Bacteria</taxon>
        <taxon>Bacillati</taxon>
        <taxon>Actinomycetota</taxon>
        <taxon>Actinomycetes</taxon>
        <taxon>Micrococcales</taxon>
        <taxon>Jonesiaceae</taxon>
        <taxon>Flavimobilis</taxon>
    </lineage>
</organism>
<feature type="transmembrane region" description="Helical" evidence="1">
    <location>
        <begin position="54"/>
        <end position="74"/>
    </location>
</feature>
<dbReference type="Proteomes" id="UP000198520">
    <property type="component" value="Unassembled WGS sequence"/>
</dbReference>
<sequence length="101" mass="11384">MRKREQDDGVHRITSAPEPLAVDQARRMRNYLLQMGIRLVCIFLAVLVPGPARWLFVVGAVLLPYTAVLMANAGRDRRETTPVMMEHRALPAAPSHVREDP</sequence>
<keyword evidence="1" id="KW-1133">Transmembrane helix</keyword>
<dbReference type="InterPro" id="IPR021449">
    <property type="entry name" value="DUF3099"/>
</dbReference>
<dbReference type="Pfam" id="PF11298">
    <property type="entry name" value="DUF3099"/>
    <property type="match status" value="1"/>
</dbReference>
<evidence type="ECO:0000313" key="2">
    <source>
        <dbReference type="EMBL" id="SFE98486.1"/>
    </source>
</evidence>
<name>A0A1I2F1F1_9MICO</name>
<proteinExistence type="predicted"/>
<keyword evidence="3" id="KW-1185">Reference proteome</keyword>
<keyword evidence="1" id="KW-0812">Transmembrane</keyword>
<dbReference type="EMBL" id="FONZ01000002">
    <property type="protein sequence ID" value="SFE98486.1"/>
    <property type="molecule type" value="Genomic_DNA"/>
</dbReference>
<evidence type="ECO:0000313" key="3">
    <source>
        <dbReference type="Proteomes" id="UP000198520"/>
    </source>
</evidence>
<accession>A0A1I2F1F1</accession>
<evidence type="ECO:0008006" key="4">
    <source>
        <dbReference type="Google" id="ProtNLM"/>
    </source>
</evidence>
<evidence type="ECO:0000256" key="1">
    <source>
        <dbReference type="SAM" id="Phobius"/>
    </source>
</evidence>
<feature type="transmembrane region" description="Helical" evidence="1">
    <location>
        <begin position="31"/>
        <end position="48"/>
    </location>
</feature>
<dbReference type="AlphaFoldDB" id="A0A1I2F1F1"/>
<dbReference type="STRING" id="285351.SAMN04488035_1040"/>
<dbReference type="RefSeq" id="WP_229828615.1">
    <property type="nucleotide sequence ID" value="NZ_BNAN01000002.1"/>
</dbReference>
<protein>
    <recommendedName>
        <fullName evidence="4">DUF3099 domain-containing protein</fullName>
    </recommendedName>
</protein>
<reference evidence="3" key="1">
    <citation type="submission" date="2016-10" db="EMBL/GenBank/DDBJ databases">
        <authorList>
            <person name="Varghese N."/>
            <person name="Submissions S."/>
        </authorList>
    </citation>
    <scope>NUCLEOTIDE SEQUENCE [LARGE SCALE GENOMIC DNA]</scope>
    <source>
        <strain evidence="3">DSM 19083</strain>
    </source>
</reference>
<gene>
    <name evidence="2" type="ORF">SAMN04488035_1040</name>
</gene>
<keyword evidence="1" id="KW-0472">Membrane</keyword>